<reference evidence="1" key="1">
    <citation type="submission" date="2018-06" db="EMBL/GenBank/DDBJ databases">
        <authorList>
            <person name="Zhirakovskaya E."/>
        </authorList>
    </citation>
    <scope>NUCLEOTIDE SEQUENCE</scope>
</reference>
<organism evidence="1">
    <name type="scientific">hydrothermal vent metagenome</name>
    <dbReference type="NCBI Taxonomy" id="652676"/>
    <lineage>
        <taxon>unclassified sequences</taxon>
        <taxon>metagenomes</taxon>
        <taxon>ecological metagenomes</taxon>
    </lineage>
</organism>
<name>A0A3B0W482_9ZZZZ</name>
<dbReference type="SUPFAM" id="SSF81901">
    <property type="entry name" value="HCP-like"/>
    <property type="match status" value="1"/>
</dbReference>
<gene>
    <name evidence="1" type="ORF">MNBD_GAMMA02-1787</name>
</gene>
<dbReference type="EMBL" id="UOFA01000200">
    <property type="protein sequence ID" value="VAW45527.1"/>
    <property type="molecule type" value="Genomic_DNA"/>
</dbReference>
<protein>
    <recommendedName>
        <fullName evidence="2">Sel1 repeat family protein</fullName>
    </recommendedName>
</protein>
<evidence type="ECO:0008006" key="2">
    <source>
        <dbReference type="Google" id="ProtNLM"/>
    </source>
</evidence>
<accession>A0A3B0W482</accession>
<proteinExistence type="predicted"/>
<sequence>MKKFKTFTSLIILFIASSVSAKDFGLHFDDSGNIIKPDQEFMWRGMDDEKDGFRNSAFKNFKRAAEFGNYHAMSLVALYLMQDKDYQSAHAWFKLIDLGKIPNREYMEEIVGNLETMMSPQELQQADDMKAELAETYGSYPTMLRRAEWKNSLKFTGTHIKGYIPPFLRIQLNSGMEITGQNLKKQIETFIYDYEFNFGVGEVTLDEIEIIEADETEEKK</sequence>
<dbReference type="InterPro" id="IPR011990">
    <property type="entry name" value="TPR-like_helical_dom_sf"/>
</dbReference>
<evidence type="ECO:0000313" key="1">
    <source>
        <dbReference type="EMBL" id="VAW45527.1"/>
    </source>
</evidence>
<dbReference type="Gene3D" id="1.25.40.10">
    <property type="entry name" value="Tetratricopeptide repeat domain"/>
    <property type="match status" value="1"/>
</dbReference>
<dbReference type="AlphaFoldDB" id="A0A3B0W482"/>